<evidence type="ECO:0000256" key="7">
    <source>
        <dbReference type="SAM" id="MobiDB-lite"/>
    </source>
</evidence>
<evidence type="ECO:0000256" key="5">
    <source>
        <dbReference type="ARBA" id="ARBA00023136"/>
    </source>
</evidence>
<feature type="coiled-coil region" evidence="6">
    <location>
        <begin position="833"/>
        <end position="868"/>
    </location>
</feature>
<evidence type="ECO:0000256" key="4">
    <source>
        <dbReference type="ARBA" id="ARBA00022989"/>
    </source>
</evidence>
<feature type="compositionally biased region" description="Basic residues" evidence="7">
    <location>
        <begin position="930"/>
        <end position="951"/>
    </location>
</feature>
<dbReference type="SMART" id="SM00239">
    <property type="entry name" value="C2"/>
    <property type="match status" value="6"/>
</dbReference>
<keyword evidence="11" id="KW-1185">Reference proteome</keyword>
<dbReference type="EMBL" id="JAOAOG010000232">
    <property type="protein sequence ID" value="KAJ6238871.1"/>
    <property type="molecule type" value="Genomic_DNA"/>
</dbReference>
<feature type="domain" description="C2" evidence="9">
    <location>
        <begin position="1032"/>
        <end position="1153"/>
    </location>
</feature>
<keyword evidence="4 8" id="KW-1133">Transmembrane helix</keyword>
<keyword evidence="5 8" id="KW-0472">Membrane</keyword>
<dbReference type="PANTHER" id="PTHR12546:SF33">
    <property type="entry name" value="SPERM VESICLE FUSION PROTEIN FER-1"/>
    <property type="match status" value="1"/>
</dbReference>
<dbReference type="InterPro" id="IPR012968">
    <property type="entry name" value="FerIin_dom"/>
</dbReference>
<gene>
    <name evidence="10" type="ORF">M0813_26102</name>
</gene>
<evidence type="ECO:0000313" key="10">
    <source>
        <dbReference type="EMBL" id="KAJ6238871.1"/>
    </source>
</evidence>
<dbReference type="PANTHER" id="PTHR12546">
    <property type="entry name" value="FER-1-LIKE"/>
    <property type="match status" value="1"/>
</dbReference>
<feature type="region of interest" description="Disordered" evidence="7">
    <location>
        <begin position="673"/>
        <end position="735"/>
    </location>
</feature>
<dbReference type="Gene3D" id="2.60.40.150">
    <property type="entry name" value="C2 domain"/>
    <property type="match status" value="6"/>
</dbReference>
<dbReference type="InterPro" id="IPR037721">
    <property type="entry name" value="Ferlin"/>
</dbReference>
<feature type="domain" description="C2" evidence="9">
    <location>
        <begin position="1"/>
        <end position="119"/>
    </location>
</feature>
<evidence type="ECO:0000256" key="8">
    <source>
        <dbReference type="SAM" id="Phobius"/>
    </source>
</evidence>
<dbReference type="PROSITE" id="PS50004">
    <property type="entry name" value="C2"/>
    <property type="match status" value="6"/>
</dbReference>
<dbReference type="SMART" id="SM01202">
    <property type="entry name" value="FerI"/>
    <property type="match status" value="1"/>
</dbReference>
<keyword evidence="2 8" id="KW-0812">Transmembrane</keyword>
<feature type="compositionally biased region" description="Acidic residues" evidence="7">
    <location>
        <begin position="900"/>
        <end position="925"/>
    </location>
</feature>
<comment type="caution">
    <text evidence="10">The sequence shown here is derived from an EMBL/GenBank/DDBJ whole genome shotgun (WGS) entry which is preliminary data.</text>
</comment>
<evidence type="ECO:0000259" key="9">
    <source>
        <dbReference type="PROSITE" id="PS50004"/>
    </source>
</evidence>
<keyword evidence="6" id="KW-0175">Coiled coil</keyword>
<feature type="domain" description="C2" evidence="9">
    <location>
        <begin position="1185"/>
        <end position="1305"/>
    </location>
</feature>
<evidence type="ECO:0000256" key="1">
    <source>
        <dbReference type="ARBA" id="ARBA00004167"/>
    </source>
</evidence>
<dbReference type="Proteomes" id="UP001150062">
    <property type="component" value="Unassembled WGS sequence"/>
</dbReference>
<reference evidence="10" key="1">
    <citation type="submission" date="2022-08" db="EMBL/GenBank/DDBJ databases">
        <title>Novel sulfate-reducing endosymbionts in the free-living metamonad Anaeramoeba.</title>
        <authorList>
            <person name="Jerlstrom-Hultqvist J."/>
            <person name="Cepicka I."/>
            <person name="Gallot-Lavallee L."/>
            <person name="Salas-Leiva D."/>
            <person name="Curtis B.A."/>
            <person name="Zahonova K."/>
            <person name="Pipaliya S."/>
            <person name="Dacks J."/>
            <person name="Roger A.J."/>
        </authorList>
    </citation>
    <scope>NUCLEOTIDE SEQUENCE</scope>
    <source>
        <strain evidence="10">Schooner1</strain>
    </source>
</reference>
<feature type="compositionally biased region" description="Basic residues" evidence="7">
    <location>
        <begin position="678"/>
        <end position="705"/>
    </location>
</feature>
<evidence type="ECO:0000313" key="11">
    <source>
        <dbReference type="Proteomes" id="UP001150062"/>
    </source>
</evidence>
<evidence type="ECO:0000256" key="3">
    <source>
        <dbReference type="ARBA" id="ARBA00022737"/>
    </source>
</evidence>
<organism evidence="10 11">
    <name type="scientific">Anaeramoeba flamelloides</name>
    <dbReference type="NCBI Taxonomy" id="1746091"/>
    <lineage>
        <taxon>Eukaryota</taxon>
        <taxon>Metamonada</taxon>
        <taxon>Anaeramoebidae</taxon>
        <taxon>Anaeramoeba</taxon>
    </lineage>
</organism>
<dbReference type="InterPro" id="IPR000008">
    <property type="entry name" value="C2_dom"/>
</dbReference>
<dbReference type="CDD" id="cd04037">
    <property type="entry name" value="C2E_Ferlin"/>
    <property type="match status" value="1"/>
</dbReference>
<feature type="domain" description="C2" evidence="9">
    <location>
        <begin position="323"/>
        <end position="449"/>
    </location>
</feature>
<feature type="region of interest" description="Disordered" evidence="7">
    <location>
        <begin position="900"/>
        <end position="964"/>
    </location>
</feature>
<sequence length="1409" mass="162577">MQVDQKYLDRKGRATFQVRVHVIEARELKGKDSNAMSDPLVIVSIDKQKQNTKTFNNTVNCTYDHLFFYDFRCTPEEFSHKTLSLAVMDANTIRRNVLIGRYQMDLGFVYGNEGHEIWHKWMYLTNPEFGAESQGFLKASVIVLGPGDQALTHENDSIDDEEEGSDNIQNLSKMILKPPEITIEPYNLTLYCFRAEHLPKMDRYGKCDPFMSMKFGGNPTIKTSVKKKTLTAVWNEALQVPTFNPSLSNEIQVELFDWEKKTTTNDLISSIYFNYSDILLQPIEPRWINFYGPKKMQVFKKGVTDESVYRGRALIKLEAKKTDQAKLKMYTCQSAKTPKTSPYCLRFDLFRASELLSVKSGKVLVEFTVGEKVYPSSTGRSNNGEVVWQQQLKEIQVELPRDVSQIADLIINVSHKSKMSGTTRVGYLRIPFSDICDNPNSLYKIPRWHQLQPDQKQKNSKPDLLPGFLLFSMEVGKFSTIGNKRRKEMIELKLSKYQLRMHLYQGRNLPAADNNGLSDPYCMLRVGKFSAKSSRRDETLNPNFLETVLLDVDLPQPLSYSPNINVMVYDWDRVGSDDFLGRFDVDIEKIGHRMPAVPKWYKLYTDEPDNTFGEILASFQLIRARKVKNTPLPDLTPEHKECIIEISSVGLRNLLPYRMQKIKNPYIEFDLGYDPKSEKKKKRRKRAKTTKQSKSKKSTSKRSKHKSQDQEKDQKKETETEKEKEKENEKQPLISEEVINDDVIESLLVKTQSCNLPSGANANHLEVFRVKAKVPLSHLFAPNINVRVYDNKKISKPLVASGSISLAQFIPWADVPLQSSNLPPKIDRIPGAVEQLLDNIKTEKKKEKKKLEKLLDQIPINIEDANEELFGMIEFETPGDEQFSGIRTLPDVKEIDLFEFEGESNEEDEDETEDEDEENGSEDELLGDKIKKKRKDTKKKIQKKIKGLRSGKAKEKRIDPSNPTLGMPTTLYELEHDFKQLPFYEWELTRGKVRGLSAFEKRFKSKKTNPNKTRVVGTLKGNIKIYDINKNKKLPPVVDLKQLFKPVKLVARVYVLRGYALVPKDANGSSDPYIKIINGKRKENILDDRENYKKETLKPDFFKCYELPCTLPGNSELKIQVYDWDAVSADDLIGETVIDLENRWFNEEWVQMNPKPIEYRTLWNPSSSNPQGKIEMWLEILTAEEAAQIPQTLLELPKPVPYELRVCVWDTSDVVFKDKRMSDIFVTCQMNEGEKQKSDIHWRSMNGKGSFNWRYKFLVELPSRVPRLKVQLWDKDILNPNDSIGEAVLNLGAFFKKCEKSLLEHQIKKQWIDLTHPNFDGIQGKIQVQVSMLPLVDAQRNPVGIGRNLPNKNPFLPKPDRPMSSMAPWRIDKWAKFGWFKNKKYVYAAIACCICLIIIILISYLKFLL</sequence>
<accession>A0ABQ8Y200</accession>
<evidence type="ECO:0000256" key="2">
    <source>
        <dbReference type="ARBA" id="ARBA00022692"/>
    </source>
</evidence>
<dbReference type="SUPFAM" id="SSF49562">
    <property type="entry name" value="C2 domain (Calcium/lipid-binding domain, CaLB)"/>
    <property type="match status" value="6"/>
</dbReference>
<name>A0ABQ8Y200_9EUKA</name>
<protein>
    <submittedName>
        <fullName evidence="10">C2 calcium-dependent membrane targeting</fullName>
    </submittedName>
</protein>
<feature type="domain" description="C2" evidence="9">
    <location>
        <begin position="168"/>
        <end position="288"/>
    </location>
</feature>
<dbReference type="InterPro" id="IPR035892">
    <property type="entry name" value="C2_domain_sf"/>
</dbReference>
<evidence type="ECO:0000256" key="6">
    <source>
        <dbReference type="SAM" id="Coils"/>
    </source>
</evidence>
<dbReference type="InterPro" id="IPR037724">
    <property type="entry name" value="C2E_Ferlin"/>
</dbReference>
<dbReference type="Pfam" id="PF00168">
    <property type="entry name" value="C2"/>
    <property type="match status" value="6"/>
</dbReference>
<feature type="domain" description="C2" evidence="9">
    <location>
        <begin position="480"/>
        <end position="601"/>
    </location>
</feature>
<feature type="transmembrane region" description="Helical" evidence="8">
    <location>
        <begin position="1385"/>
        <end position="1405"/>
    </location>
</feature>
<keyword evidence="3" id="KW-0677">Repeat</keyword>
<proteinExistence type="predicted"/>
<comment type="subcellular location">
    <subcellularLocation>
        <location evidence="1">Membrane</location>
        <topology evidence="1">Single-pass membrane protein</topology>
    </subcellularLocation>
</comment>
<feature type="compositionally biased region" description="Basic and acidic residues" evidence="7">
    <location>
        <begin position="706"/>
        <end position="730"/>
    </location>
</feature>